<dbReference type="InterPro" id="IPR050309">
    <property type="entry name" value="Type-B_Carboxylest/Lipase"/>
</dbReference>
<dbReference type="OrthoDB" id="3200163at2759"/>
<sequence>MISVASVLSLLALSAPALAGSGCSPTATISNGTVIGFTDRSSAVDKFLGIPYAEPPVGDLRLALPEPLRSPFGSLNATAFGPACYGKKDIGPQSEDCLTLNIWRPAGTAQGDNLPVFVWLFGGGLTGGDASDPRTDGTQMARISEELDIPIIVISLNYRVGAFGFLNGQEMTDLGLLNLGMLDQRLALHWVQDNIAAFGGDPTKVTLGGES</sequence>
<organism evidence="3 4">
    <name type="scientific">Parascedosporium putredinis</name>
    <dbReference type="NCBI Taxonomy" id="1442378"/>
    <lineage>
        <taxon>Eukaryota</taxon>
        <taxon>Fungi</taxon>
        <taxon>Dikarya</taxon>
        <taxon>Ascomycota</taxon>
        <taxon>Pezizomycotina</taxon>
        <taxon>Sordariomycetes</taxon>
        <taxon>Hypocreomycetidae</taxon>
        <taxon>Microascales</taxon>
        <taxon>Microascaceae</taxon>
        <taxon>Parascedosporium</taxon>
    </lineage>
</organism>
<keyword evidence="1" id="KW-0732">Signal</keyword>
<dbReference type="Gene3D" id="3.40.50.1820">
    <property type="entry name" value="alpha/beta hydrolase"/>
    <property type="match status" value="1"/>
</dbReference>
<dbReference type="AlphaFoldDB" id="A0A9P1GXX9"/>
<reference evidence="3" key="1">
    <citation type="submission" date="2022-11" db="EMBL/GenBank/DDBJ databases">
        <authorList>
            <person name="Scott C."/>
            <person name="Bruce N."/>
        </authorList>
    </citation>
    <scope>NUCLEOTIDE SEQUENCE</scope>
</reference>
<dbReference type="InterPro" id="IPR019819">
    <property type="entry name" value="Carboxylesterase_B_CS"/>
</dbReference>
<evidence type="ECO:0000313" key="3">
    <source>
        <dbReference type="EMBL" id="CAI4212360.1"/>
    </source>
</evidence>
<comment type="caution">
    <text evidence="3">The sequence shown here is derived from an EMBL/GenBank/DDBJ whole genome shotgun (WGS) entry which is preliminary data.</text>
</comment>
<dbReference type="PANTHER" id="PTHR11559">
    <property type="entry name" value="CARBOXYLESTERASE"/>
    <property type="match status" value="1"/>
</dbReference>
<dbReference type="EMBL" id="CALLCH030000004">
    <property type="protein sequence ID" value="CAI4212360.1"/>
    <property type="molecule type" value="Genomic_DNA"/>
</dbReference>
<dbReference type="InterPro" id="IPR029058">
    <property type="entry name" value="AB_hydrolase_fold"/>
</dbReference>
<evidence type="ECO:0000256" key="1">
    <source>
        <dbReference type="SAM" id="SignalP"/>
    </source>
</evidence>
<proteinExistence type="predicted"/>
<dbReference type="Proteomes" id="UP000838763">
    <property type="component" value="Unassembled WGS sequence"/>
</dbReference>
<gene>
    <name evidence="3" type="ORF">PPNO1_LOCUS2127</name>
</gene>
<name>A0A9P1GXX9_9PEZI</name>
<dbReference type="Pfam" id="PF00135">
    <property type="entry name" value="COesterase"/>
    <property type="match status" value="1"/>
</dbReference>
<dbReference type="SUPFAM" id="SSF53474">
    <property type="entry name" value="alpha/beta-Hydrolases"/>
    <property type="match status" value="1"/>
</dbReference>
<feature type="signal peptide" evidence="1">
    <location>
        <begin position="1"/>
        <end position="19"/>
    </location>
</feature>
<accession>A0A9P1GXX9</accession>
<keyword evidence="4" id="KW-1185">Reference proteome</keyword>
<evidence type="ECO:0000313" key="4">
    <source>
        <dbReference type="Proteomes" id="UP000838763"/>
    </source>
</evidence>
<dbReference type="PROSITE" id="PS00941">
    <property type="entry name" value="CARBOXYLESTERASE_B_2"/>
    <property type="match status" value="1"/>
</dbReference>
<protein>
    <recommendedName>
        <fullName evidence="2">Carboxylesterase type B domain-containing protein</fullName>
    </recommendedName>
</protein>
<evidence type="ECO:0000259" key="2">
    <source>
        <dbReference type="Pfam" id="PF00135"/>
    </source>
</evidence>
<feature type="domain" description="Carboxylesterase type B" evidence="2">
    <location>
        <begin position="25"/>
        <end position="211"/>
    </location>
</feature>
<feature type="chain" id="PRO_5040285983" description="Carboxylesterase type B domain-containing protein" evidence="1">
    <location>
        <begin position="20"/>
        <end position="211"/>
    </location>
</feature>
<dbReference type="InterPro" id="IPR002018">
    <property type="entry name" value="CarbesteraseB"/>
</dbReference>